<reference evidence="1 2" key="1">
    <citation type="submission" date="2019-06" db="EMBL/GenBank/DDBJ databases">
        <title>Persicimonas caeni gen. nov., sp. nov., a predatory bacterium isolated from solar saltern.</title>
        <authorList>
            <person name="Wang S."/>
        </authorList>
    </citation>
    <scope>NUCLEOTIDE SEQUENCE [LARGE SCALE GENOMIC DNA]</scope>
    <source>
        <strain evidence="1 2">YN101</strain>
    </source>
</reference>
<evidence type="ECO:0000313" key="1">
    <source>
        <dbReference type="EMBL" id="QDG54446.1"/>
    </source>
</evidence>
<dbReference type="Proteomes" id="UP000315995">
    <property type="component" value="Chromosome"/>
</dbReference>
<dbReference type="EMBL" id="CP041186">
    <property type="protein sequence ID" value="QDG54446.1"/>
    <property type="molecule type" value="Genomic_DNA"/>
</dbReference>
<sequence>MSTRSTQVAIIGGGLAAFTAAETIRRSGADALMIHPQSPGATALWSGLGQAFGPAGSLLPQSAGSVEAAERVVQTLTTDRDERFAALSRRRPFHPYARWGLSRAEVGAHLKSALRSLDYAGIERVDEEVVFPTAYAAPYSADIVATSTRQSAITAGERVGVVACPALADWSAARLVDALNSTRPDTAVVVEAAPLSSLPGASSHSVKVATQLAAALEDAPGTFAAALEQSVDAHGIDLLTLPPCLGRSWTEHVEIFGALEDVLSCRVAESAAARNSIHGWRLDRYLRSRNALEVVSARAVSAAVENRSARAVNTVSDTVSADAVILATGRWIGRGLPGSAPLREPIFGVDLWLDGGPIRNPEEAWPPRLLEELPWGDHPLFRAGVATDETLRPLDLNGAPAVDNVFAAGRLLAGFNPIWDGTTMGVDLISGRLAALFALEYLGIAASREEMTS</sequence>
<keyword evidence="2" id="KW-1185">Reference proteome</keyword>
<accession>A0A5B8YFV5</accession>
<evidence type="ECO:0008006" key="3">
    <source>
        <dbReference type="Google" id="ProtNLM"/>
    </source>
</evidence>
<evidence type="ECO:0000313" key="2">
    <source>
        <dbReference type="Proteomes" id="UP000315995"/>
    </source>
</evidence>
<proteinExistence type="predicted"/>
<gene>
    <name evidence="1" type="ORF">FIV42_27985</name>
</gene>
<dbReference type="RefSeq" id="WP_141200890.1">
    <property type="nucleotide sequence ID" value="NZ_CP041186.1"/>
</dbReference>
<dbReference type="AlphaFoldDB" id="A0A4Y6Q1J1"/>
<dbReference type="OrthoDB" id="140595at2"/>
<accession>A0A4Y6Q1J1</accession>
<name>A0A4Y6Q1J1_PERCE</name>
<protein>
    <recommendedName>
        <fullName evidence="3">FAD-dependent oxidoreductase</fullName>
    </recommendedName>
</protein>
<organism evidence="1 2">
    <name type="scientific">Persicimonas caeni</name>
    <dbReference type="NCBI Taxonomy" id="2292766"/>
    <lineage>
        <taxon>Bacteria</taxon>
        <taxon>Deltaproteobacteria</taxon>
        <taxon>Bradymonadales</taxon>
        <taxon>Bradymonadaceae</taxon>
        <taxon>Persicimonas</taxon>
    </lineage>
</organism>
<dbReference type="InterPro" id="IPR036188">
    <property type="entry name" value="FAD/NAD-bd_sf"/>
</dbReference>
<dbReference type="SUPFAM" id="SSF51905">
    <property type="entry name" value="FAD/NAD(P)-binding domain"/>
    <property type="match status" value="1"/>
</dbReference>